<reference evidence="3" key="1">
    <citation type="submission" date="2011-03" db="EMBL/GenBank/DDBJ databases">
        <title>Draft genome sequence of Brevundimonas diminuta.</title>
        <authorList>
            <person name="Brown P.J.B."/>
            <person name="Buechlein A."/>
            <person name="Hemmerich C."/>
            <person name="Brun Y.V."/>
        </authorList>
    </citation>
    <scope>NUCLEOTIDE SEQUENCE [LARGE SCALE GENOMIC DNA]</scope>
    <source>
        <strain evidence="3">C19</strain>
    </source>
</reference>
<dbReference type="Proteomes" id="UP000006512">
    <property type="component" value="Unassembled WGS sequence"/>
</dbReference>
<gene>
    <name evidence="2" type="ORF">ABI_25160</name>
</gene>
<dbReference type="AlphaFoldDB" id="F4QP44"/>
<dbReference type="RefSeq" id="WP_006273290.1">
    <property type="nucleotide sequence ID" value="NZ_GL883078.1"/>
</dbReference>
<organism evidence="2 3">
    <name type="scientific">Asticcacaulis biprosthecium C19</name>
    <dbReference type="NCBI Taxonomy" id="715226"/>
    <lineage>
        <taxon>Bacteria</taxon>
        <taxon>Pseudomonadati</taxon>
        <taxon>Pseudomonadota</taxon>
        <taxon>Alphaproteobacteria</taxon>
        <taxon>Caulobacterales</taxon>
        <taxon>Caulobacteraceae</taxon>
        <taxon>Asticcacaulis</taxon>
    </lineage>
</organism>
<proteinExistence type="inferred from homology"/>
<dbReference type="HOGENOM" id="CLU_036604_13_0_5"/>
<sequence>MVTHANKRASAARELSGTNLSRAGDYNQRVVLQAIRAAGTATRGEVAAVTGLTQQSIINISRRLIADGLVVEAGRIASTRGQPATRLTINADGAYAIGLNIDRDHMTFVIMDLGGRVRERIYLDRHFALPSDVLDFLKTNLDLIFADRRFARRRLLGVGLAIPDRLGEVEVTGRPAAYDQWSTVDIARLVATQLQVPVFAENDATSAAIGESQFGLGHSHKTFVYTLISAGLGCGLIINGQPYTGSVTRAGEIGNIPIASPDGSKSTLWDAVSLYALYGELAAHGFTVSHPDELNADDDAMTPAIDAWVDKAARYMAGPFLAITYLLSPDMHFIGGQLPVFIAEKLCARLNAMFQTDRNRFAMAWFRTASTSVDAAAMGAASLVFQNRLLPTPDALKNQSSLGQLG</sequence>
<accession>F4QP44</accession>
<evidence type="ECO:0000313" key="2">
    <source>
        <dbReference type="EMBL" id="EGF91102.1"/>
    </source>
</evidence>
<dbReference type="EMBL" id="GL883078">
    <property type="protein sequence ID" value="EGF91102.1"/>
    <property type="molecule type" value="Genomic_DNA"/>
</dbReference>
<dbReference type="InterPro" id="IPR043129">
    <property type="entry name" value="ATPase_NBD"/>
</dbReference>
<dbReference type="Pfam" id="PF00480">
    <property type="entry name" value="ROK"/>
    <property type="match status" value="1"/>
</dbReference>
<name>F4QP44_9CAUL</name>
<dbReference type="SUPFAM" id="SSF46785">
    <property type="entry name" value="Winged helix' DNA-binding domain"/>
    <property type="match status" value="1"/>
</dbReference>
<dbReference type="Gene3D" id="1.10.10.10">
    <property type="entry name" value="Winged helix-like DNA-binding domain superfamily/Winged helix DNA-binding domain"/>
    <property type="match status" value="1"/>
</dbReference>
<dbReference type="InterPro" id="IPR036390">
    <property type="entry name" value="WH_DNA-bd_sf"/>
</dbReference>
<dbReference type="InterPro" id="IPR036388">
    <property type="entry name" value="WH-like_DNA-bd_sf"/>
</dbReference>
<dbReference type="SUPFAM" id="SSF53067">
    <property type="entry name" value="Actin-like ATPase domain"/>
    <property type="match status" value="1"/>
</dbReference>
<dbReference type="eggNOG" id="COG1940">
    <property type="taxonomic scope" value="Bacteria"/>
</dbReference>
<protein>
    <submittedName>
        <fullName evidence="2">ROK family protein</fullName>
    </submittedName>
</protein>
<dbReference type="InterPro" id="IPR000600">
    <property type="entry name" value="ROK"/>
</dbReference>
<dbReference type="STRING" id="715226.ABI_25160"/>
<dbReference type="eggNOG" id="COG1846">
    <property type="taxonomic scope" value="Bacteria"/>
</dbReference>
<dbReference type="PANTHER" id="PTHR18964:SF149">
    <property type="entry name" value="BIFUNCTIONAL UDP-N-ACETYLGLUCOSAMINE 2-EPIMERASE_N-ACETYLMANNOSAMINE KINASE"/>
    <property type="match status" value="1"/>
</dbReference>
<dbReference type="PANTHER" id="PTHR18964">
    <property type="entry name" value="ROK (REPRESSOR, ORF, KINASE) FAMILY"/>
    <property type="match status" value="1"/>
</dbReference>
<comment type="similarity">
    <text evidence="1">Belongs to the ROK (NagC/XylR) family.</text>
</comment>
<dbReference type="Gene3D" id="3.30.420.40">
    <property type="match status" value="2"/>
</dbReference>
<evidence type="ECO:0000256" key="1">
    <source>
        <dbReference type="ARBA" id="ARBA00006479"/>
    </source>
</evidence>
<keyword evidence="3" id="KW-1185">Reference proteome</keyword>
<evidence type="ECO:0000313" key="3">
    <source>
        <dbReference type="Proteomes" id="UP000006512"/>
    </source>
</evidence>